<dbReference type="AlphaFoldDB" id="A0A174K934"/>
<keyword evidence="3 6" id="KW-0808">Transferase</keyword>
<dbReference type="InterPro" id="IPR008949">
    <property type="entry name" value="Isoprenoid_synthase_dom_sf"/>
</dbReference>
<dbReference type="EC" id="2.5.1.30" evidence="7"/>
<sequence>MDSISLIRTPIEAELEAFKKLFDSSLSSSNALLDSVVSHIRQRNGKMMRPILVLLVARLYDVVRPSTLHAAVSLELLHTASLVHDDVVDESTERRGQLSVNAIFNNKVAVLTGDYLLATSLVHAEQTKSHLIIRLVSLLGQDLADGELLQLSNVSNHSFSESVYFDVIRKKTAALFAACTKAAALSVDANEEEAEFARLLGEYIGICFQIKDDIFDYFNSKEIGKPTGNDMLEGKLTLPALYVLNNTKDDTAREIAIKVKDGTATPDEIARLIAFIKENGGIEYAIQTMNLYKEKALGLLASLPDSDVCTALRAYLNYVVDREK</sequence>
<comment type="similarity">
    <text evidence="2 6">Belongs to the FPP/GGPP synthase family.</text>
</comment>
<evidence type="ECO:0000313" key="7">
    <source>
        <dbReference type="EMBL" id="CUP06926.1"/>
    </source>
</evidence>
<dbReference type="GeneID" id="92987147"/>
<dbReference type="GO" id="GO:0008299">
    <property type="term" value="P:isoprenoid biosynthetic process"/>
    <property type="evidence" value="ECO:0007669"/>
    <property type="project" value="InterPro"/>
</dbReference>
<evidence type="ECO:0000256" key="1">
    <source>
        <dbReference type="ARBA" id="ARBA00001946"/>
    </source>
</evidence>
<dbReference type="SFLD" id="SFLDS00005">
    <property type="entry name" value="Isoprenoid_Synthase_Type_I"/>
    <property type="match status" value="1"/>
</dbReference>
<evidence type="ECO:0000256" key="6">
    <source>
        <dbReference type="RuleBase" id="RU004466"/>
    </source>
</evidence>
<dbReference type="STRING" id="338188.ERS852397_03435"/>
<reference evidence="7 8" key="1">
    <citation type="submission" date="2015-09" db="EMBL/GenBank/DDBJ databases">
        <authorList>
            <consortium name="Pathogen Informatics"/>
        </authorList>
    </citation>
    <scope>NUCLEOTIDE SEQUENCE [LARGE SCALE GENOMIC DNA]</scope>
    <source>
        <strain evidence="7 8">2789STDY5608840</strain>
    </source>
</reference>
<dbReference type="InterPro" id="IPR033749">
    <property type="entry name" value="Polyprenyl_synt_CS"/>
</dbReference>
<organism evidence="7 8">
    <name type="scientific">Bacteroides finegoldii</name>
    <dbReference type="NCBI Taxonomy" id="338188"/>
    <lineage>
        <taxon>Bacteria</taxon>
        <taxon>Pseudomonadati</taxon>
        <taxon>Bacteroidota</taxon>
        <taxon>Bacteroidia</taxon>
        <taxon>Bacteroidales</taxon>
        <taxon>Bacteroidaceae</taxon>
        <taxon>Bacteroides</taxon>
    </lineage>
</organism>
<dbReference type="GO" id="GO:0000010">
    <property type="term" value="F:heptaprenyl diphosphate synthase activity"/>
    <property type="evidence" value="ECO:0007669"/>
    <property type="project" value="UniProtKB-EC"/>
</dbReference>
<dbReference type="Gene3D" id="1.10.600.10">
    <property type="entry name" value="Farnesyl Diphosphate Synthase"/>
    <property type="match status" value="1"/>
</dbReference>
<dbReference type="CDD" id="cd00685">
    <property type="entry name" value="Trans_IPPS_HT"/>
    <property type="match status" value="1"/>
</dbReference>
<dbReference type="GO" id="GO:0046872">
    <property type="term" value="F:metal ion binding"/>
    <property type="evidence" value="ECO:0007669"/>
    <property type="project" value="UniProtKB-KW"/>
</dbReference>
<dbReference type="Proteomes" id="UP000095517">
    <property type="component" value="Unassembled WGS sequence"/>
</dbReference>
<dbReference type="InterPro" id="IPR000092">
    <property type="entry name" value="Polyprenyl_synt"/>
</dbReference>
<dbReference type="EC" id="2.5.1.-" evidence="7"/>
<evidence type="ECO:0000256" key="3">
    <source>
        <dbReference type="ARBA" id="ARBA00022679"/>
    </source>
</evidence>
<name>A0A174K934_9BACE</name>
<proteinExistence type="inferred from homology"/>
<comment type="cofactor">
    <cofactor evidence="1">
        <name>Mg(2+)</name>
        <dbReference type="ChEBI" id="CHEBI:18420"/>
    </cofactor>
</comment>
<evidence type="ECO:0000256" key="4">
    <source>
        <dbReference type="ARBA" id="ARBA00022723"/>
    </source>
</evidence>
<accession>A0A174K934</accession>
<protein>
    <submittedName>
        <fullName evidence="7">Geranylgeranyl pyrophosphate synthase</fullName>
        <ecNumber evidence="7">2.5.1.-</ecNumber>
        <ecNumber evidence="7">2.5.1.30</ecNumber>
    </submittedName>
</protein>
<dbReference type="PANTHER" id="PTHR12001">
    <property type="entry name" value="GERANYLGERANYL PYROPHOSPHATE SYNTHASE"/>
    <property type="match status" value="1"/>
</dbReference>
<dbReference type="PROSITE" id="PS00444">
    <property type="entry name" value="POLYPRENYL_SYNTHASE_2"/>
    <property type="match status" value="1"/>
</dbReference>
<dbReference type="RefSeq" id="WP_007757094.1">
    <property type="nucleotide sequence ID" value="NZ_CABIXA010000027.1"/>
</dbReference>
<evidence type="ECO:0000256" key="5">
    <source>
        <dbReference type="ARBA" id="ARBA00022842"/>
    </source>
</evidence>
<dbReference type="SUPFAM" id="SSF48576">
    <property type="entry name" value="Terpenoid synthases"/>
    <property type="match status" value="1"/>
</dbReference>
<dbReference type="EMBL" id="CYZH01000027">
    <property type="protein sequence ID" value="CUP06926.1"/>
    <property type="molecule type" value="Genomic_DNA"/>
</dbReference>
<keyword evidence="4" id="KW-0479">Metal-binding</keyword>
<keyword evidence="5" id="KW-0460">Magnesium</keyword>
<evidence type="ECO:0000313" key="8">
    <source>
        <dbReference type="Proteomes" id="UP000095517"/>
    </source>
</evidence>
<dbReference type="PROSITE" id="PS00723">
    <property type="entry name" value="POLYPRENYL_SYNTHASE_1"/>
    <property type="match status" value="1"/>
</dbReference>
<evidence type="ECO:0000256" key="2">
    <source>
        <dbReference type="ARBA" id="ARBA00006706"/>
    </source>
</evidence>
<gene>
    <name evidence="7" type="primary">hepT</name>
    <name evidence="7" type="ORF">ERS852397_03435</name>
</gene>
<dbReference type="Pfam" id="PF00348">
    <property type="entry name" value="polyprenyl_synt"/>
    <property type="match status" value="1"/>
</dbReference>
<dbReference type="PANTHER" id="PTHR12001:SF69">
    <property type="entry name" value="ALL TRANS-POLYPRENYL-DIPHOSPHATE SYNTHASE PDSS1"/>
    <property type="match status" value="1"/>
</dbReference>